<gene>
    <name evidence="1" type="ORF">CK203_049683</name>
</gene>
<protein>
    <submittedName>
        <fullName evidence="1">Uncharacterized protein</fullName>
    </submittedName>
</protein>
<name>A0A438H187_VITVI</name>
<feature type="non-terminal residue" evidence="1">
    <location>
        <position position="1"/>
    </location>
</feature>
<comment type="caution">
    <text evidence="1">The sequence shown here is derived from an EMBL/GenBank/DDBJ whole genome shotgun (WGS) entry which is preliminary data.</text>
</comment>
<dbReference type="EMBL" id="QGNW01000301">
    <property type="protein sequence ID" value="RVW78123.1"/>
    <property type="molecule type" value="Genomic_DNA"/>
</dbReference>
<dbReference type="AlphaFoldDB" id="A0A438H187"/>
<evidence type="ECO:0000313" key="2">
    <source>
        <dbReference type="Proteomes" id="UP000288805"/>
    </source>
</evidence>
<proteinExistence type="predicted"/>
<reference evidence="1 2" key="1">
    <citation type="journal article" date="2018" name="PLoS Genet.">
        <title>Population sequencing reveals clonal diversity and ancestral inbreeding in the grapevine cultivar Chardonnay.</title>
        <authorList>
            <person name="Roach M.J."/>
            <person name="Johnson D.L."/>
            <person name="Bohlmann J."/>
            <person name="van Vuuren H.J."/>
            <person name="Jones S.J."/>
            <person name="Pretorius I.S."/>
            <person name="Schmidt S.A."/>
            <person name="Borneman A.R."/>
        </authorList>
    </citation>
    <scope>NUCLEOTIDE SEQUENCE [LARGE SCALE GENOMIC DNA]</scope>
    <source>
        <strain evidence="2">cv. Chardonnay</strain>
        <tissue evidence="1">Leaf</tissue>
    </source>
</reference>
<accession>A0A438H187</accession>
<dbReference type="Proteomes" id="UP000288805">
    <property type="component" value="Unassembled WGS sequence"/>
</dbReference>
<evidence type="ECO:0000313" key="1">
    <source>
        <dbReference type="EMBL" id="RVW78123.1"/>
    </source>
</evidence>
<sequence>SNWSSGCIRNFQQEICKSKDGSTNTPCQHWRTPGGKMLPTPLYQYQPKKIVNKPAWRIVTVKLPCLKMEVAKSNDFLCDLGEDR</sequence>
<organism evidence="1 2">
    <name type="scientific">Vitis vinifera</name>
    <name type="common">Grape</name>
    <dbReference type="NCBI Taxonomy" id="29760"/>
    <lineage>
        <taxon>Eukaryota</taxon>
        <taxon>Viridiplantae</taxon>
        <taxon>Streptophyta</taxon>
        <taxon>Embryophyta</taxon>
        <taxon>Tracheophyta</taxon>
        <taxon>Spermatophyta</taxon>
        <taxon>Magnoliopsida</taxon>
        <taxon>eudicotyledons</taxon>
        <taxon>Gunneridae</taxon>
        <taxon>Pentapetalae</taxon>
        <taxon>rosids</taxon>
        <taxon>Vitales</taxon>
        <taxon>Vitaceae</taxon>
        <taxon>Viteae</taxon>
        <taxon>Vitis</taxon>
    </lineage>
</organism>